<accession>A0ACC5PTF3</accession>
<sequence length="45" mass="4914">MSPVDGQALPDRSLLLTVAEPVCHVLLKPHPFQQYKNNISLNATG</sequence>
<dbReference type="EMBL" id="JACYNR010000017">
    <property type="protein sequence ID" value="MBD8128471.1"/>
    <property type="molecule type" value="Genomic_DNA"/>
</dbReference>
<reference evidence="1 2" key="1">
    <citation type="journal article" date="2020" name="FEMS Microbiol. Ecol.">
        <title>Temporal dynamics of bacterial communities during seed development and maturation.</title>
        <authorList>
            <person name="Chesneau G."/>
            <person name="Torres-Cortes G."/>
            <person name="Briand M."/>
            <person name="Darrasse A."/>
            <person name="Preveaux A."/>
            <person name="Marais C."/>
            <person name="Jacques M.A."/>
            <person name="Shade A."/>
            <person name="Barret M."/>
        </authorList>
    </citation>
    <scope>NUCLEOTIDE SEQUENCE [LARGE SCALE GENOMIC DNA]</scope>
    <source>
        <strain evidence="1 2">CFBP13709</strain>
    </source>
</reference>
<proteinExistence type="predicted"/>
<dbReference type="Proteomes" id="UP000610459">
    <property type="component" value="Unassembled WGS sequence"/>
</dbReference>
<comment type="caution">
    <text evidence="1">The sequence shown here is derived from an EMBL/GenBank/DDBJ whole genome shotgun (WGS) entry which is preliminary data.</text>
</comment>
<name>A0ACC5PTF3_ENTAG</name>
<gene>
    <name evidence="1" type="ORF">IFT41_20450</name>
</gene>
<evidence type="ECO:0000313" key="2">
    <source>
        <dbReference type="Proteomes" id="UP000610459"/>
    </source>
</evidence>
<keyword evidence="2" id="KW-1185">Reference proteome</keyword>
<organism evidence="1 2">
    <name type="scientific">Enterobacter agglomerans</name>
    <name type="common">Erwinia herbicola</name>
    <name type="synonym">Pantoea agglomerans</name>
    <dbReference type="NCBI Taxonomy" id="549"/>
    <lineage>
        <taxon>Bacteria</taxon>
        <taxon>Pseudomonadati</taxon>
        <taxon>Pseudomonadota</taxon>
        <taxon>Gammaproteobacteria</taxon>
        <taxon>Enterobacterales</taxon>
        <taxon>Erwiniaceae</taxon>
        <taxon>Pantoea</taxon>
        <taxon>Pantoea agglomerans group</taxon>
    </lineage>
</organism>
<evidence type="ECO:0000313" key="1">
    <source>
        <dbReference type="EMBL" id="MBD8128471.1"/>
    </source>
</evidence>
<protein>
    <submittedName>
        <fullName evidence="1">Uncharacterized protein</fullName>
    </submittedName>
</protein>